<accession>A0A0A8Y7W6</accession>
<reference evidence="1" key="2">
    <citation type="journal article" date="2015" name="Data Brief">
        <title>Shoot transcriptome of the giant reed, Arundo donax.</title>
        <authorList>
            <person name="Barrero R.A."/>
            <person name="Guerrero F.D."/>
            <person name="Moolhuijzen P."/>
            <person name="Goolsby J.A."/>
            <person name="Tidwell J."/>
            <person name="Bellgard S.E."/>
            <person name="Bellgard M.I."/>
        </authorList>
    </citation>
    <scope>NUCLEOTIDE SEQUENCE</scope>
    <source>
        <tissue evidence="1">Shoot tissue taken approximately 20 cm above the soil surface</tissue>
    </source>
</reference>
<name>A0A0A8Y7W6_ARUDO</name>
<sequence>MNTFCTTTKFPYGNSYSSGRT</sequence>
<protein>
    <submittedName>
        <fullName evidence="1">Uncharacterized protein</fullName>
    </submittedName>
</protein>
<dbReference type="AlphaFoldDB" id="A0A0A8Y7W6"/>
<evidence type="ECO:0000313" key="1">
    <source>
        <dbReference type="EMBL" id="JAD22261.1"/>
    </source>
</evidence>
<reference evidence="1" key="1">
    <citation type="submission" date="2014-09" db="EMBL/GenBank/DDBJ databases">
        <authorList>
            <person name="Magalhaes I.L.F."/>
            <person name="Oliveira U."/>
            <person name="Santos F.R."/>
            <person name="Vidigal T.H.D.A."/>
            <person name="Brescovit A.D."/>
            <person name="Santos A.J."/>
        </authorList>
    </citation>
    <scope>NUCLEOTIDE SEQUENCE</scope>
    <source>
        <tissue evidence="1">Shoot tissue taken approximately 20 cm above the soil surface</tissue>
    </source>
</reference>
<proteinExistence type="predicted"/>
<organism evidence="1">
    <name type="scientific">Arundo donax</name>
    <name type="common">Giant reed</name>
    <name type="synonym">Donax arundinaceus</name>
    <dbReference type="NCBI Taxonomy" id="35708"/>
    <lineage>
        <taxon>Eukaryota</taxon>
        <taxon>Viridiplantae</taxon>
        <taxon>Streptophyta</taxon>
        <taxon>Embryophyta</taxon>
        <taxon>Tracheophyta</taxon>
        <taxon>Spermatophyta</taxon>
        <taxon>Magnoliopsida</taxon>
        <taxon>Liliopsida</taxon>
        <taxon>Poales</taxon>
        <taxon>Poaceae</taxon>
        <taxon>PACMAD clade</taxon>
        <taxon>Arundinoideae</taxon>
        <taxon>Arundineae</taxon>
        <taxon>Arundo</taxon>
    </lineage>
</organism>
<dbReference type="EMBL" id="GBRH01275634">
    <property type="protein sequence ID" value="JAD22261.1"/>
    <property type="molecule type" value="Transcribed_RNA"/>
</dbReference>